<dbReference type="AlphaFoldDB" id="A0AAV7R602"/>
<feature type="compositionally biased region" description="Gly residues" evidence="1">
    <location>
        <begin position="65"/>
        <end position="75"/>
    </location>
</feature>
<name>A0AAV7R602_PLEWA</name>
<evidence type="ECO:0000313" key="3">
    <source>
        <dbReference type="Proteomes" id="UP001066276"/>
    </source>
</evidence>
<proteinExistence type="predicted"/>
<accession>A0AAV7R602</accession>
<dbReference type="Proteomes" id="UP001066276">
    <property type="component" value="Chromosome 5"/>
</dbReference>
<sequence>MAGIRHAHVRFDPKSGSRKSTIADEGEKTVSGQCRSRGAEEVKALGERRPRSVAARSEGGRKAPGRGGQKSGTGLGLVKRTPTRRIPLGGSWAAARRDGETTPGPQKAEHRQVDN</sequence>
<comment type="caution">
    <text evidence="2">The sequence shown here is derived from an EMBL/GenBank/DDBJ whole genome shotgun (WGS) entry which is preliminary data.</text>
</comment>
<gene>
    <name evidence="2" type="ORF">NDU88_000802</name>
</gene>
<feature type="region of interest" description="Disordered" evidence="1">
    <location>
        <begin position="1"/>
        <end position="115"/>
    </location>
</feature>
<dbReference type="EMBL" id="JANPWB010000009">
    <property type="protein sequence ID" value="KAJ1147961.1"/>
    <property type="molecule type" value="Genomic_DNA"/>
</dbReference>
<evidence type="ECO:0000256" key="1">
    <source>
        <dbReference type="SAM" id="MobiDB-lite"/>
    </source>
</evidence>
<evidence type="ECO:0000313" key="2">
    <source>
        <dbReference type="EMBL" id="KAJ1147961.1"/>
    </source>
</evidence>
<reference evidence="2" key="1">
    <citation type="journal article" date="2022" name="bioRxiv">
        <title>Sequencing and chromosome-scale assembly of the giantPleurodeles waltlgenome.</title>
        <authorList>
            <person name="Brown T."/>
            <person name="Elewa A."/>
            <person name="Iarovenko S."/>
            <person name="Subramanian E."/>
            <person name="Araus A.J."/>
            <person name="Petzold A."/>
            <person name="Susuki M."/>
            <person name="Suzuki K.-i.T."/>
            <person name="Hayashi T."/>
            <person name="Toyoda A."/>
            <person name="Oliveira C."/>
            <person name="Osipova E."/>
            <person name="Leigh N.D."/>
            <person name="Simon A."/>
            <person name="Yun M.H."/>
        </authorList>
    </citation>
    <scope>NUCLEOTIDE SEQUENCE</scope>
    <source>
        <strain evidence="2">20211129_DDA</strain>
        <tissue evidence="2">Liver</tissue>
    </source>
</reference>
<organism evidence="2 3">
    <name type="scientific">Pleurodeles waltl</name>
    <name type="common">Iberian ribbed newt</name>
    <dbReference type="NCBI Taxonomy" id="8319"/>
    <lineage>
        <taxon>Eukaryota</taxon>
        <taxon>Metazoa</taxon>
        <taxon>Chordata</taxon>
        <taxon>Craniata</taxon>
        <taxon>Vertebrata</taxon>
        <taxon>Euteleostomi</taxon>
        <taxon>Amphibia</taxon>
        <taxon>Batrachia</taxon>
        <taxon>Caudata</taxon>
        <taxon>Salamandroidea</taxon>
        <taxon>Salamandridae</taxon>
        <taxon>Pleurodelinae</taxon>
        <taxon>Pleurodeles</taxon>
    </lineage>
</organism>
<protein>
    <submittedName>
        <fullName evidence="2">Uncharacterized protein</fullName>
    </submittedName>
</protein>
<keyword evidence="3" id="KW-1185">Reference proteome</keyword>
<feature type="compositionally biased region" description="Basic and acidic residues" evidence="1">
    <location>
        <begin position="37"/>
        <end position="50"/>
    </location>
</feature>
<feature type="compositionally biased region" description="Basic and acidic residues" evidence="1">
    <location>
        <begin position="9"/>
        <end position="28"/>
    </location>
</feature>